<feature type="chain" id="PRO_5012278847" description="FG-GAP repeat protein" evidence="2">
    <location>
        <begin position="24"/>
        <end position="403"/>
    </location>
</feature>
<accession>A0A1U7CL01</accession>
<dbReference type="InterPro" id="IPR028994">
    <property type="entry name" value="Integrin_alpha_N"/>
</dbReference>
<gene>
    <name evidence="3" type="ORF">BSF38_01039</name>
</gene>
<reference evidence="4" key="1">
    <citation type="submission" date="2016-12" db="EMBL/GenBank/DDBJ databases">
        <title>Comparative genomics of four Isosphaeraceae planctomycetes: a common pool of plasmids and glycoside hydrolase genes.</title>
        <authorList>
            <person name="Ivanova A."/>
        </authorList>
    </citation>
    <scope>NUCLEOTIDE SEQUENCE [LARGE SCALE GENOMIC DNA]</scope>
    <source>
        <strain evidence="4">PX4</strain>
    </source>
</reference>
<keyword evidence="1 2" id="KW-0732">Signal</keyword>
<dbReference type="SUPFAM" id="SSF69318">
    <property type="entry name" value="Integrin alpha N-terminal domain"/>
    <property type="match status" value="1"/>
</dbReference>
<keyword evidence="4" id="KW-1185">Reference proteome</keyword>
<evidence type="ECO:0000313" key="3">
    <source>
        <dbReference type="EMBL" id="APW59612.1"/>
    </source>
</evidence>
<evidence type="ECO:0000256" key="2">
    <source>
        <dbReference type="SAM" id="SignalP"/>
    </source>
</evidence>
<dbReference type="AlphaFoldDB" id="A0A1U7CL01"/>
<evidence type="ECO:0000256" key="1">
    <source>
        <dbReference type="ARBA" id="ARBA00022729"/>
    </source>
</evidence>
<dbReference type="STRING" id="1387353.BSF38_01039"/>
<sequence length="403" mass="43213">MHRLSIASALCAGLLWLAPASSAGEPKWKQHTINGKSEFEAAGVFDVDGDGKLDIVSGGAWYQAPDWKPHHIRDVVRQGTYYNDFATIPLDVNGDGKTDIVTVSYFGQNIGWVENPGKADVEWTYHEIDKPGTSEAATTVDLTGDGIPDVLPNPTNVVAWYEVAKKADGKGFDLKKHDFGTQAAGHGVGSGDVNGDGRTDLLTPKGWFEAPSDPSHDTWTWHPDWNLGATGIQILARDVDGDGLSDLVYGMGHDFGLFWAKQSKGPDGKPIWVKQPIDTGVASVHALLWADLDGDGKADELVSGKRVYAHEIEPGATDGSLVAWYRFDPQSKAWKKHVIFQGEPAKNAPEKAADRLALKDFPAGTAGTGLQLTAIDIDGDGDLDLVCPGKSGLYLFENLGNGG</sequence>
<proteinExistence type="predicted"/>
<organism evidence="3 4">
    <name type="scientific">Paludisphaera borealis</name>
    <dbReference type="NCBI Taxonomy" id="1387353"/>
    <lineage>
        <taxon>Bacteria</taxon>
        <taxon>Pseudomonadati</taxon>
        <taxon>Planctomycetota</taxon>
        <taxon>Planctomycetia</taxon>
        <taxon>Isosphaerales</taxon>
        <taxon>Isosphaeraceae</taxon>
        <taxon>Paludisphaera</taxon>
    </lineage>
</organism>
<dbReference type="EMBL" id="CP019082">
    <property type="protein sequence ID" value="APW59612.1"/>
    <property type="molecule type" value="Genomic_DNA"/>
</dbReference>
<name>A0A1U7CL01_9BACT</name>
<dbReference type="InterPro" id="IPR013517">
    <property type="entry name" value="FG-GAP"/>
</dbReference>
<dbReference type="Proteomes" id="UP000186309">
    <property type="component" value="Chromosome"/>
</dbReference>
<protein>
    <recommendedName>
        <fullName evidence="5">FG-GAP repeat protein</fullName>
    </recommendedName>
</protein>
<dbReference type="RefSeq" id="WP_076343766.1">
    <property type="nucleotide sequence ID" value="NZ_CP019082.1"/>
</dbReference>
<dbReference type="Pfam" id="PF13517">
    <property type="entry name" value="FG-GAP_3"/>
    <property type="match status" value="2"/>
</dbReference>
<dbReference type="OrthoDB" id="228608at2"/>
<dbReference type="Gene3D" id="2.130.10.130">
    <property type="entry name" value="Integrin alpha, N-terminal"/>
    <property type="match status" value="1"/>
</dbReference>
<dbReference type="PANTHER" id="PTHR44103">
    <property type="entry name" value="PROPROTEIN CONVERTASE P"/>
    <property type="match status" value="1"/>
</dbReference>
<evidence type="ECO:0008006" key="5">
    <source>
        <dbReference type="Google" id="ProtNLM"/>
    </source>
</evidence>
<dbReference type="KEGG" id="pbor:BSF38_01039"/>
<feature type="signal peptide" evidence="2">
    <location>
        <begin position="1"/>
        <end position="23"/>
    </location>
</feature>
<evidence type="ECO:0000313" key="4">
    <source>
        <dbReference type="Proteomes" id="UP000186309"/>
    </source>
</evidence>
<dbReference type="PANTHER" id="PTHR44103:SF1">
    <property type="entry name" value="PROPROTEIN CONVERTASE P"/>
    <property type="match status" value="1"/>
</dbReference>